<dbReference type="InterPro" id="IPR004670">
    <property type="entry name" value="NhaA"/>
</dbReference>
<feature type="transmembrane region" description="Helical" evidence="6">
    <location>
        <begin position="332"/>
        <end position="350"/>
    </location>
</feature>
<dbReference type="Pfam" id="PF06965">
    <property type="entry name" value="Na_H_antiport_1"/>
    <property type="match status" value="1"/>
</dbReference>
<feature type="transmembrane region" description="Helical" evidence="6">
    <location>
        <begin position="231"/>
        <end position="257"/>
    </location>
</feature>
<dbReference type="NCBIfam" id="TIGR00773">
    <property type="entry name" value="NhaA"/>
    <property type="match status" value="1"/>
</dbReference>
<evidence type="ECO:0000256" key="4">
    <source>
        <dbReference type="ARBA" id="ARBA00022989"/>
    </source>
</evidence>
<evidence type="ECO:0000256" key="5">
    <source>
        <dbReference type="ARBA" id="ARBA00023136"/>
    </source>
</evidence>
<keyword evidence="6" id="KW-0406">Ion transport</keyword>
<comment type="caution">
    <text evidence="7">The sequence shown here is derived from an EMBL/GenBank/DDBJ whole genome shotgun (WGS) entry which is preliminary data.</text>
</comment>
<keyword evidence="6" id="KW-0050">Antiport</keyword>
<name>A0A0C9N9H5_SPHPI</name>
<feature type="transmembrane region" description="Helical" evidence="6">
    <location>
        <begin position="432"/>
        <end position="452"/>
    </location>
</feature>
<dbReference type="PANTHER" id="PTHR30341:SF0">
    <property type="entry name" value="NA(+)_H(+) ANTIPORTER NHAA"/>
    <property type="match status" value="1"/>
</dbReference>
<dbReference type="Proteomes" id="UP000032025">
    <property type="component" value="Unassembled WGS sequence"/>
</dbReference>
<feature type="transmembrane region" description="Helical" evidence="6">
    <location>
        <begin position="148"/>
        <end position="167"/>
    </location>
</feature>
<proteinExistence type="inferred from homology"/>
<keyword evidence="4 6" id="KW-1133">Transmembrane helix</keyword>
<keyword evidence="6" id="KW-0739">Sodium transport</keyword>
<reference evidence="7 8" key="1">
    <citation type="submission" date="2014-08" db="EMBL/GenBank/DDBJ databases">
        <title>Whole genome shotgun sequence of Sphingomonas paucimobilis NBRC 13935.</title>
        <authorList>
            <person name="Hosoyama A."/>
            <person name="Hashimoto M."/>
            <person name="Hosoyama Y."/>
            <person name="Noguchi M."/>
            <person name="Uohara A."/>
            <person name="Ohji S."/>
            <person name="Katano-Makiyama Y."/>
            <person name="Ichikawa N."/>
            <person name="Kimura A."/>
            <person name="Yamazoe A."/>
            <person name="Fujita N."/>
        </authorList>
    </citation>
    <scope>NUCLEOTIDE SEQUENCE [LARGE SCALE GENOMIC DNA]</scope>
    <source>
        <strain evidence="7 8">NBRC 13935</strain>
    </source>
</reference>
<gene>
    <name evidence="6 7" type="primary">nhaA</name>
    <name evidence="7" type="ORF">SP6_13_00840</name>
</gene>
<evidence type="ECO:0000256" key="3">
    <source>
        <dbReference type="ARBA" id="ARBA00022692"/>
    </source>
</evidence>
<feature type="transmembrane region" description="Helical" evidence="6">
    <location>
        <begin position="397"/>
        <end position="420"/>
    </location>
</feature>
<dbReference type="GO" id="GO:0005886">
    <property type="term" value="C:plasma membrane"/>
    <property type="evidence" value="ECO:0007669"/>
    <property type="project" value="UniProtKB-SubCell"/>
</dbReference>
<feature type="transmembrane region" description="Helical" evidence="6">
    <location>
        <begin position="114"/>
        <end position="136"/>
    </location>
</feature>
<accession>A0A0C9N9H5</accession>
<keyword evidence="6" id="KW-0915">Sodium</keyword>
<keyword evidence="5 6" id="KW-0472">Membrane</keyword>
<dbReference type="EMBL" id="BBJS01000013">
    <property type="protein sequence ID" value="GAN12832.1"/>
    <property type="molecule type" value="Genomic_DNA"/>
</dbReference>
<comment type="catalytic activity">
    <reaction evidence="6">
        <text>Na(+)(in) + 2 H(+)(out) = Na(+)(out) + 2 H(+)(in)</text>
        <dbReference type="Rhea" id="RHEA:29251"/>
        <dbReference type="ChEBI" id="CHEBI:15378"/>
        <dbReference type="ChEBI" id="CHEBI:29101"/>
    </reaction>
</comment>
<dbReference type="Gene3D" id="1.20.1530.10">
    <property type="entry name" value="Na+/H+ antiporter like domain"/>
    <property type="match status" value="1"/>
</dbReference>
<feature type="transmembrane region" description="Helical" evidence="6">
    <location>
        <begin position="203"/>
        <end position="219"/>
    </location>
</feature>
<comment type="subcellular location">
    <subcellularLocation>
        <location evidence="1">Cell inner membrane</location>
        <topology evidence="1">Multi-pass membrane protein</topology>
    </subcellularLocation>
    <subcellularLocation>
        <location evidence="6">Cell membrane</location>
        <topology evidence="6">Multi-pass membrane protein</topology>
    </subcellularLocation>
</comment>
<organism evidence="7 8">
    <name type="scientific">Sphingomonas paucimobilis NBRC 13935</name>
    <dbReference type="NCBI Taxonomy" id="1219050"/>
    <lineage>
        <taxon>Bacteria</taxon>
        <taxon>Pseudomonadati</taxon>
        <taxon>Pseudomonadota</taxon>
        <taxon>Alphaproteobacteria</taxon>
        <taxon>Sphingomonadales</taxon>
        <taxon>Sphingomonadaceae</taxon>
        <taxon>Sphingomonas</taxon>
    </lineage>
</organism>
<dbReference type="InterPro" id="IPR023171">
    <property type="entry name" value="Na/H_antiporter_dom_sf"/>
</dbReference>
<evidence type="ECO:0000313" key="8">
    <source>
        <dbReference type="Proteomes" id="UP000032025"/>
    </source>
</evidence>
<keyword evidence="2 6" id="KW-1003">Cell membrane</keyword>
<dbReference type="AlphaFoldDB" id="A0A0C9N9H5"/>
<feature type="transmembrane region" description="Helical" evidence="6">
    <location>
        <begin position="174"/>
        <end position="197"/>
    </location>
</feature>
<comment type="function">
    <text evidence="6">Na(+)/H(+) antiporter that extrudes sodium in exchange for external protons.</text>
</comment>
<feature type="transmembrane region" description="Helical" evidence="6">
    <location>
        <begin position="362"/>
        <end position="385"/>
    </location>
</feature>
<dbReference type="GO" id="GO:0006885">
    <property type="term" value="P:regulation of pH"/>
    <property type="evidence" value="ECO:0007669"/>
    <property type="project" value="UniProtKB-UniRule"/>
</dbReference>
<dbReference type="RefSeq" id="WP_007404432.1">
    <property type="nucleotide sequence ID" value="NZ_BBJS01000013.1"/>
</dbReference>
<dbReference type="PANTHER" id="PTHR30341">
    <property type="entry name" value="SODIUM ION/PROTON ANTIPORTER NHAA-RELATED"/>
    <property type="match status" value="1"/>
</dbReference>
<evidence type="ECO:0000256" key="6">
    <source>
        <dbReference type="HAMAP-Rule" id="MF_01844"/>
    </source>
</evidence>
<dbReference type="GO" id="GO:0015385">
    <property type="term" value="F:sodium:proton antiporter activity"/>
    <property type="evidence" value="ECO:0007669"/>
    <property type="project" value="UniProtKB-UniRule"/>
</dbReference>
<keyword evidence="8" id="KW-1185">Reference proteome</keyword>
<evidence type="ECO:0000256" key="1">
    <source>
        <dbReference type="ARBA" id="ARBA00004429"/>
    </source>
</evidence>
<dbReference type="HAMAP" id="MF_01844">
    <property type="entry name" value="NhaA"/>
    <property type="match status" value="1"/>
</dbReference>
<evidence type="ECO:0000313" key="7">
    <source>
        <dbReference type="EMBL" id="GAN12832.1"/>
    </source>
</evidence>
<evidence type="ECO:0000256" key="2">
    <source>
        <dbReference type="ARBA" id="ARBA00022475"/>
    </source>
</evidence>
<protein>
    <recommendedName>
        <fullName evidence="6">Na(+)/H(+) antiporter NhaA</fullName>
    </recommendedName>
    <alternativeName>
        <fullName evidence="6">Sodium/proton antiporter NhaA</fullName>
    </alternativeName>
</protein>
<keyword evidence="6" id="KW-0813">Transport</keyword>
<keyword evidence="3 6" id="KW-0812">Transmembrane</keyword>
<dbReference type="GeneID" id="78529414"/>
<sequence>MGLSPRLTGRVTARAHHSPAASAFLQKIEPFFAGSEVTGGPLLIATILALVLTNSPWSGGFEGFWDTPLTIGFGAREVSHKLAEWIDHALLPLFFVIVGADVKRELVLGPLARWRTAAFPLAGAVGGMAVPVGLYLAAAGGTAAAPGWGSVITTDTAFGLALIALFATRLPAGLRALMLAFAAVDDVGGLLVIAFAYSDAIDPWGLVTAGVALGAIAGLRRLGWISTVPYVLLALVVWGGVLESGIHATIAGVMIGLTVPVAPRLDQARFAERVQRRVDEFQHAHGAAEETDDQEEEMRLRERAEDRLGYLHEMASATREASSRLIELLTPWVNYVVLPLFALSNVRIHFSADLIGMVGSPLVLGVVAGLVVGKPLGFLGFTWLASILGVAQRPDQVTWRMVIGVGALAGIGFTISLFIAGLAFGDGEMREAASLGVLIASLLAAGIGYAILSSCAEPRPKAEAPTEG</sequence>
<comment type="similarity">
    <text evidence="6">Belongs to the NhaA Na(+)/H(+) (TC 2.A.33) antiporter family.</text>
</comment>